<dbReference type="EMBL" id="CP047650">
    <property type="protein sequence ID" value="QHJ00548.1"/>
    <property type="molecule type" value="Genomic_DNA"/>
</dbReference>
<dbReference type="Proteomes" id="UP000464787">
    <property type="component" value="Chromosome"/>
</dbReference>
<evidence type="ECO:0000313" key="4">
    <source>
        <dbReference type="Proteomes" id="UP000464787"/>
    </source>
</evidence>
<dbReference type="AlphaFoldDB" id="A0A857J9Z0"/>
<feature type="compositionally biased region" description="Low complexity" evidence="2">
    <location>
        <begin position="18"/>
        <end position="34"/>
    </location>
</feature>
<accession>A0A857J9Z0</accession>
<evidence type="ECO:0000313" key="3">
    <source>
        <dbReference type="EMBL" id="QHJ00548.1"/>
    </source>
</evidence>
<organism evidence="3 4">
    <name type="scientific">Xylophilus rhododendri</name>
    <dbReference type="NCBI Taxonomy" id="2697032"/>
    <lineage>
        <taxon>Bacteria</taxon>
        <taxon>Pseudomonadati</taxon>
        <taxon>Pseudomonadota</taxon>
        <taxon>Betaproteobacteria</taxon>
        <taxon>Burkholderiales</taxon>
        <taxon>Xylophilus</taxon>
    </lineage>
</organism>
<feature type="coiled-coil region" evidence="1">
    <location>
        <begin position="148"/>
        <end position="182"/>
    </location>
</feature>
<keyword evidence="4" id="KW-1185">Reference proteome</keyword>
<protein>
    <submittedName>
        <fullName evidence="3">Uncharacterized protein</fullName>
    </submittedName>
</protein>
<name>A0A857J9Z0_9BURK</name>
<proteinExistence type="predicted"/>
<evidence type="ECO:0000256" key="2">
    <source>
        <dbReference type="SAM" id="MobiDB-lite"/>
    </source>
</evidence>
<feature type="region of interest" description="Disordered" evidence="2">
    <location>
        <begin position="1"/>
        <end position="44"/>
    </location>
</feature>
<keyword evidence="1" id="KW-0175">Coiled coil</keyword>
<feature type="region of interest" description="Disordered" evidence="2">
    <location>
        <begin position="60"/>
        <end position="81"/>
    </location>
</feature>
<dbReference type="KEGG" id="xyk:GT347_22755"/>
<reference evidence="3 4" key="1">
    <citation type="submission" date="2020-01" db="EMBL/GenBank/DDBJ databases">
        <title>Genome sequencing of strain KACC 21265.</title>
        <authorList>
            <person name="Heo J."/>
            <person name="Kim S.-J."/>
            <person name="Kim J.-S."/>
            <person name="Hong S.-B."/>
            <person name="Kwon S.-W."/>
        </authorList>
    </citation>
    <scope>NUCLEOTIDE SEQUENCE [LARGE SCALE GENOMIC DNA]</scope>
    <source>
        <strain evidence="3 4">KACC 21265</strain>
    </source>
</reference>
<sequence>MSFPSSHSTCPLLPQELATRSPAASGSSASTAPAQEAGAMPDIPRQGLDQKLASLHGQLIESGARVPTGTPSWRPGNSEDRRLYQTEDGFAYRNESEHIRGEGGLFFPKDRSRPVRCHDWSQAADWARALEYRLTLALPTSPTIFSICRQLETTLRRNRTDLEACEEALNQALATVRALEGSRHLFLSRIKSAVVIPAPINLPPEVEAHLKRIVDRELDELG</sequence>
<dbReference type="RefSeq" id="WP_160554358.1">
    <property type="nucleotide sequence ID" value="NZ_CP047650.1"/>
</dbReference>
<evidence type="ECO:0000256" key="1">
    <source>
        <dbReference type="SAM" id="Coils"/>
    </source>
</evidence>
<gene>
    <name evidence="3" type="ORF">GT347_22755</name>
</gene>